<dbReference type="InterPro" id="IPR028250">
    <property type="entry name" value="DsbDN"/>
</dbReference>
<dbReference type="EMBL" id="QOVK01000002">
    <property type="protein sequence ID" value="RXG25656.1"/>
    <property type="molecule type" value="Genomic_DNA"/>
</dbReference>
<dbReference type="Gene3D" id="2.60.40.1250">
    <property type="entry name" value="Thiol:disulfide interchange protein DsbD, N-terminal domain"/>
    <property type="match status" value="1"/>
</dbReference>
<proteinExistence type="predicted"/>
<gene>
    <name evidence="3" type="ORF">DSM02_823</name>
</gene>
<accession>A0A4Q0PGJ0</accession>
<keyword evidence="1" id="KW-0732">Signal</keyword>
<dbReference type="Pfam" id="PF11412">
    <property type="entry name" value="DsbD_N"/>
    <property type="match status" value="1"/>
</dbReference>
<evidence type="ECO:0000313" key="4">
    <source>
        <dbReference type="Proteomes" id="UP000289859"/>
    </source>
</evidence>
<dbReference type="GO" id="GO:0045454">
    <property type="term" value="P:cell redox homeostasis"/>
    <property type="evidence" value="ECO:0007669"/>
    <property type="project" value="TreeGrafter"/>
</dbReference>
<dbReference type="GO" id="GO:0015035">
    <property type="term" value="F:protein-disulfide reductase activity"/>
    <property type="evidence" value="ECO:0007669"/>
    <property type="project" value="TreeGrafter"/>
</dbReference>
<dbReference type="PANTHER" id="PTHR32234">
    <property type="entry name" value="THIOL:DISULFIDE INTERCHANGE PROTEIN DSBD"/>
    <property type="match status" value="1"/>
</dbReference>
<keyword evidence="4" id="KW-1185">Reference proteome</keyword>
<dbReference type="PANTHER" id="PTHR32234:SF0">
    <property type="entry name" value="THIOL:DISULFIDE INTERCHANGE PROTEIN DSBD"/>
    <property type="match status" value="1"/>
</dbReference>
<dbReference type="OrthoDB" id="767251at2"/>
<feature type="signal peptide" evidence="1">
    <location>
        <begin position="1"/>
        <end position="18"/>
    </location>
</feature>
<name>A0A4Q0PGJ0_9FLAO</name>
<dbReference type="InterPro" id="IPR036929">
    <property type="entry name" value="DsbDN_sf"/>
</dbReference>
<comment type="caution">
    <text evidence="3">The sequence shown here is derived from an EMBL/GenBank/DDBJ whole genome shotgun (WGS) entry which is preliminary data.</text>
</comment>
<dbReference type="RefSeq" id="WP_128764464.1">
    <property type="nucleotide sequence ID" value="NZ_JBHUOO010000023.1"/>
</dbReference>
<reference evidence="3 4" key="1">
    <citation type="submission" date="2018-07" db="EMBL/GenBank/DDBJ databases">
        <title>Leeuwenhoekiella genomics.</title>
        <authorList>
            <person name="Tahon G."/>
            <person name="Willems A."/>
        </authorList>
    </citation>
    <scope>NUCLEOTIDE SEQUENCE [LARGE SCALE GENOMIC DNA]</scope>
    <source>
        <strain evidence="3 4">LMG 29608</strain>
    </source>
</reference>
<organism evidence="3 4">
    <name type="scientific">Leeuwenhoekiella polynyae</name>
    <dbReference type="NCBI Taxonomy" id="1550906"/>
    <lineage>
        <taxon>Bacteria</taxon>
        <taxon>Pseudomonadati</taxon>
        <taxon>Bacteroidota</taxon>
        <taxon>Flavobacteriia</taxon>
        <taxon>Flavobacteriales</taxon>
        <taxon>Flavobacteriaceae</taxon>
        <taxon>Leeuwenhoekiella</taxon>
    </lineage>
</organism>
<feature type="domain" description="Thiol:disulfide interchange protein DsbD N-terminal" evidence="2">
    <location>
        <begin position="33"/>
        <end position="144"/>
    </location>
</feature>
<protein>
    <submittedName>
        <fullName evidence="3">Thiol:disulfide interchange protein DsbD</fullName>
    </submittedName>
</protein>
<dbReference type="AlphaFoldDB" id="A0A4Q0PGJ0"/>
<sequence>MKTKIFLLLFVITGYVQAQIFEPVTWETSVEKVTDSEYDLIATAKIEKGWHLYSQTVPEGGPVATSFSFEGNSNYLKKGNTTEEKGHTVNDPIFEMKITYFADRAVFMQRIKLRNTKPFEIKGSVTFMVCDDSRCLPPTTKDLTFNIN</sequence>
<evidence type="ECO:0000256" key="1">
    <source>
        <dbReference type="SAM" id="SignalP"/>
    </source>
</evidence>
<evidence type="ECO:0000313" key="3">
    <source>
        <dbReference type="EMBL" id="RXG25656.1"/>
    </source>
</evidence>
<dbReference type="Proteomes" id="UP000289859">
    <property type="component" value="Unassembled WGS sequence"/>
</dbReference>
<feature type="chain" id="PRO_5020392841" evidence="1">
    <location>
        <begin position="19"/>
        <end position="148"/>
    </location>
</feature>
<evidence type="ECO:0000259" key="2">
    <source>
        <dbReference type="Pfam" id="PF11412"/>
    </source>
</evidence>